<evidence type="ECO:0000256" key="11">
    <source>
        <dbReference type="RuleBase" id="RU004450"/>
    </source>
</evidence>
<dbReference type="InterPro" id="IPR035908">
    <property type="entry name" value="F0_ATP_A_sf"/>
</dbReference>
<organism evidence="13">
    <name type="scientific">Cyamus erraticus</name>
    <name type="common">Whale louse</name>
    <dbReference type="NCBI Taxonomy" id="335539"/>
    <lineage>
        <taxon>Eukaryota</taxon>
        <taxon>Metazoa</taxon>
        <taxon>Ecdysozoa</taxon>
        <taxon>Arthropoda</taxon>
        <taxon>Crustacea</taxon>
        <taxon>Multicrustacea</taxon>
        <taxon>Malacostraca</taxon>
        <taxon>Eumalacostraca</taxon>
        <taxon>Peracarida</taxon>
        <taxon>Amphipoda</taxon>
        <taxon>Senticaudata</taxon>
        <taxon>Corophiida</taxon>
        <taxon>Caprellidira</taxon>
        <taxon>Caprelloidea</taxon>
        <taxon>Cyamidae</taxon>
        <taxon>Cyamus</taxon>
    </lineage>
</organism>
<feature type="transmembrane region" description="Helical" evidence="12">
    <location>
        <begin position="15"/>
        <end position="37"/>
    </location>
</feature>
<evidence type="ECO:0000313" key="13">
    <source>
        <dbReference type="EMBL" id="AAZ05817.1"/>
    </source>
</evidence>
<dbReference type="PANTHER" id="PTHR11410:SF0">
    <property type="entry name" value="ATP SYNTHASE SUBUNIT A"/>
    <property type="match status" value="1"/>
</dbReference>
<keyword evidence="8" id="KW-0406">Ion transport</keyword>
<evidence type="ECO:0000256" key="1">
    <source>
        <dbReference type="ARBA" id="ARBA00004141"/>
    </source>
</evidence>
<dbReference type="PROSITE" id="PS00449">
    <property type="entry name" value="ATPASE_A"/>
    <property type="match status" value="1"/>
</dbReference>
<dbReference type="InterPro" id="IPR045083">
    <property type="entry name" value="ATP_synth_F0_asu_bact/mt"/>
</dbReference>
<keyword evidence="7 12" id="KW-1133">Transmembrane helix</keyword>
<dbReference type="PANTHER" id="PTHR11410">
    <property type="entry name" value="ATP SYNTHASE SUBUNIT A"/>
    <property type="match status" value="1"/>
</dbReference>
<evidence type="ECO:0000256" key="12">
    <source>
        <dbReference type="SAM" id="Phobius"/>
    </source>
</evidence>
<comment type="subcellular location">
    <subcellularLocation>
        <location evidence="1">Membrane</location>
        <topology evidence="1">Multi-pass membrane protein</topology>
    </subcellularLocation>
    <subcellularLocation>
        <location evidence="11">Mitochondrion inner membrane</location>
        <topology evidence="11">Multi-pass membrane protein</topology>
    </subcellularLocation>
</comment>
<keyword evidence="4" id="KW-0138">CF(0)</keyword>
<dbReference type="InterPro" id="IPR023011">
    <property type="entry name" value="ATP_synth_F0_asu_AS"/>
</dbReference>
<dbReference type="Gene3D" id="1.20.120.220">
    <property type="entry name" value="ATP synthase, F0 complex, subunit A"/>
    <property type="match status" value="1"/>
</dbReference>
<evidence type="ECO:0000256" key="10">
    <source>
        <dbReference type="ARBA" id="ARBA00023310"/>
    </source>
</evidence>
<evidence type="ECO:0000256" key="7">
    <source>
        <dbReference type="ARBA" id="ARBA00022989"/>
    </source>
</evidence>
<geneLocation type="mitochondrion" evidence="13"/>
<proteinExistence type="inferred from homology"/>
<dbReference type="GO" id="GO:0005743">
    <property type="term" value="C:mitochondrial inner membrane"/>
    <property type="evidence" value="ECO:0007669"/>
    <property type="project" value="UniProtKB-SubCell"/>
</dbReference>
<comment type="similarity">
    <text evidence="2">Belongs to the ATPase A chain family.</text>
</comment>
<feature type="transmembrane region" description="Helical" evidence="12">
    <location>
        <begin position="155"/>
        <end position="180"/>
    </location>
</feature>
<keyword evidence="10" id="KW-0066">ATP synthesis</keyword>
<evidence type="ECO:0000256" key="3">
    <source>
        <dbReference type="ARBA" id="ARBA00022448"/>
    </source>
</evidence>
<evidence type="ECO:0000256" key="6">
    <source>
        <dbReference type="ARBA" id="ARBA00022781"/>
    </source>
</evidence>
<dbReference type="GO" id="GO:0045259">
    <property type="term" value="C:proton-transporting ATP synthase complex"/>
    <property type="evidence" value="ECO:0007669"/>
    <property type="project" value="UniProtKB-KW"/>
</dbReference>
<evidence type="ECO:0000256" key="8">
    <source>
        <dbReference type="ARBA" id="ARBA00023065"/>
    </source>
</evidence>
<gene>
    <name evidence="13" type="primary">ATP6</name>
</gene>
<dbReference type="Pfam" id="PF00119">
    <property type="entry name" value="ATP-synt_A"/>
    <property type="match status" value="1"/>
</dbReference>
<dbReference type="InterPro" id="IPR000568">
    <property type="entry name" value="ATP_synth_F0_asu"/>
</dbReference>
<keyword evidence="5 12" id="KW-0812">Transmembrane</keyword>
<keyword evidence="9 12" id="KW-0472">Membrane</keyword>
<keyword evidence="3" id="KW-0813">Transport</keyword>
<dbReference type="SUPFAM" id="SSF81336">
    <property type="entry name" value="F1F0 ATP synthase subunit A"/>
    <property type="match status" value="1"/>
</dbReference>
<feature type="transmembrane region" description="Helical" evidence="12">
    <location>
        <begin position="200"/>
        <end position="218"/>
    </location>
</feature>
<feature type="transmembrane region" description="Helical" evidence="12">
    <location>
        <begin position="123"/>
        <end position="143"/>
    </location>
</feature>
<feature type="transmembrane region" description="Helical" evidence="12">
    <location>
        <begin position="67"/>
        <end position="91"/>
    </location>
</feature>
<feature type="transmembrane region" description="Helical" evidence="12">
    <location>
        <begin position="98"/>
        <end position="117"/>
    </location>
</feature>
<accession>Q4FBP4</accession>
<evidence type="ECO:0000256" key="2">
    <source>
        <dbReference type="ARBA" id="ARBA00006810"/>
    </source>
</evidence>
<dbReference type="PRINTS" id="PR00123">
    <property type="entry name" value="ATPASEA"/>
</dbReference>
<dbReference type="CDD" id="cd00310">
    <property type="entry name" value="ATP-synt_Fo_a_6"/>
    <property type="match status" value="1"/>
</dbReference>
<reference evidence="13" key="1">
    <citation type="journal article" date="2005" name="Mol. Ecol.">
        <title>Population histories of right whales (Cetacea: Eubalaena) inferred from mitochondrial sequence diversities and divergences of their whale lice (Amphipoda: Cyamus).</title>
        <authorList>
            <person name="Kaliszewska Z.A."/>
            <person name="Seger J."/>
            <person name="Rowntree V.J."/>
            <person name="Barco S.G."/>
            <person name="Benegas R."/>
            <person name="Best P.B."/>
            <person name="Brown M.W."/>
            <person name="Brownell R.L. Jr."/>
            <person name="Carribero A."/>
            <person name="Harcourt R."/>
            <person name="Knowlton A.R."/>
            <person name="Marshall-Tilas K."/>
            <person name="Patenaude N.J."/>
            <person name="Rivarola M."/>
            <person name="Schaeff C.M."/>
            <person name="Sironi M."/>
            <person name="Smith W.A."/>
            <person name="Yamada T.K."/>
        </authorList>
    </citation>
    <scope>NUCLEOTIDE SEQUENCE</scope>
    <source>
        <strain evidence="13">EnMAkm02</strain>
    </source>
</reference>
<keyword evidence="6" id="KW-0375">Hydrogen ion transport</keyword>
<dbReference type="EMBL" id="DQ095107">
    <property type="protein sequence ID" value="AAZ05817.1"/>
    <property type="molecule type" value="Genomic_DNA"/>
</dbReference>
<protein>
    <recommendedName>
        <fullName evidence="11">ATP synthase subunit a</fullName>
    </recommendedName>
</protein>
<dbReference type="GO" id="GO:0046933">
    <property type="term" value="F:proton-transporting ATP synthase activity, rotational mechanism"/>
    <property type="evidence" value="ECO:0007669"/>
    <property type="project" value="TreeGrafter"/>
</dbReference>
<evidence type="ECO:0000256" key="4">
    <source>
        <dbReference type="ARBA" id="ARBA00022547"/>
    </source>
</evidence>
<sequence length="223" mass="24295">MMTNLFSIFDPTTSSAFAVNWAAAFSFVFVLPLSYWVSTQRYHLLLNKLCIYITTEFKVVVTKTPEIVLIVLALFIFIFVNNLTGLLPFTFTVTAHMAVTVSMALPLWVALIIYGWSHNTSNLLVHLVPNGTPAILMPLMVVIETISNLIRPLTLAVRLAANMIAGHLLISLLTGATPLAPLSAMPVLGSAQLALEGLEIAVAIIQAYVFSVLITLYVSETTS</sequence>
<keyword evidence="13" id="KW-0496">Mitochondrion</keyword>
<name>Q4FBP4_CYAER</name>
<evidence type="ECO:0000256" key="9">
    <source>
        <dbReference type="ARBA" id="ARBA00023136"/>
    </source>
</evidence>
<dbReference type="NCBIfam" id="TIGR01131">
    <property type="entry name" value="ATP_synt_6_or_A"/>
    <property type="match status" value="1"/>
</dbReference>
<dbReference type="AlphaFoldDB" id="Q4FBP4"/>
<evidence type="ECO:0000256" key="5">
    <source>
        <dbReference type="ARBA" id="ARBA00022692"/>
    </source>
</evidence>